<name>A0AAC9MYR5_9PSEU</name>
<accession>A0AAC9MYR5</accession>
<dbReference type="RefSeq" id="WP_069848967.1">
    <property type="nucleotide sequence ID" value="NZ_CP014859.1"/>
</dbReference>
<evidence type="ECO:0000256" key="1">
    <source>
        <dbReference type="SAM" id="MobiDB-lite"/>
    </source>
</evidence>
<protein>
    <submittedName>
        <fullName evidence="2">Uncharacterized protein</fullName>
    </submittedName>
</protein>
<evidence type="ECO:0000313" key="2">
    <source>
        <dbReference type="EMBL" id="AOS63272.1"/>
    </source>
</evidence>
<organism evidence="2 3">
    <name type="scientific">Actinoalloteichus hymeniacidonis</name>
    <dbReference type="NCBI Taxonomy" id="340345"/>
    <lineage>
        <taxon>Bacteria</taxon>
        <taxon>Bacillati</taxon>
        <taxon>Actinomycetota</taxon>
        <taxon>Actinomycetes</taxon>
        <taxon>Pseudonocardiales</taxon>
        <taxon>Pseudonocardiaceae</taxon>
        <taxon>Actinoalloteichus</taxon>
    </lineage>
</organism>
<proteinExistence type="predicted"/>
<feature type="region of interest" description="Disordered" evidence="1">
    <location>
        <begin position="1"/>
        <end position="71"/>
    </location>
</feature>
<dbReference type="KEGG" id="ahm:TL08_12290"/>
<gene>
    <name evidence="2" type="ORF">TL08_12290</name>
</gene>
<reference evidence="3" key="1">
    <citation type="submission" date="2016-03" db="EMBL/GenBank/DDBJ databases">
        <title>Complete genome sequence of the type strain Actinoalloteichus hymeniacidonis DSM 45092.</title>
        <authorList>
            <person name="Schaffert L."/>
            <person name="Albersmeier A."/>
            <person name="Winkler A."/>
            <person name="Kalinowski J."/>
            <person name="Zotchev S."/>
            <person name="Ruckert C."/>
        </authorList>
    </citation>
    <scope>NUCLEOTIDE SEQUENCE [LARGE SCALE GENOMIC DNA]</scope>
    <source>
        <strain evidence="3">HPA177(T) (DSM 45092(T))</strain>
    </source>
</reference>
<dbReference type="EMBL" id="CP014859">
    <property type="protein sequence ID" value="AOS63272.1"/>
    <property type="molecule type" value="Genomic_DNA"/>
</dbReference>
<evidence type="ECO:0000313" key="3">
    <source>
        <dbReference type="Proteomes" id="UP000095210"/>
    </source>
</evidence>
<keyword evidence="3" id="KW-1185">Reference proteome</keyword>
<feature type="compositionally biased region" description="Basic and acidic residues" evidence="1">
    <location>
        <begin position="15"/>
        <end position="24"/>
    </location>
</feature>
<dbReference type="AlphaFoldDB" id="A0AAC9MYR5"/>
<sequence length="71" mass="7302">MTGNEPAQPAGTAADRAEQQREVVESAVPSTAEAGEVLPVEAGAALPEEAGEADVVEQRADVLADEEAERD</sequence>
<feature type="compositionally biased region" description="Low complexity" evidence="1">
    <location>
        <begin position="38"/>
        <end position="48"/>
    </location>
</feature>
<dbReference type="Proteomes" id="UP000095210">
    <property type="component" value="Chromosome"/>
</dbReference>